<evidence type="ECO:0000256" key="4">
    <source>
        <dbReference type="ARBA" id="ARBA00022801"/>
    </source>
</evidence>
<dbReference type="AlphaFoldDB" id="A0A8H3HWC7"/>
<dbReference type="InterPro" id="IPR006639">
    <property type="entry name" value="Preselin/SPP"/>
</dbReference>
<dbReference type="GO" id="GO:0033619">
    <property type="term" value="P:membrane protein proteolysis"/>
    <property type="evidence" value="ECO:0007669"/>
    <property type="project" value="TreeGrafter"/>
</dbReference>
<name>A0A8H3HWC7_9AGAM</name>
<dbReference type="Proteomes" id="UP000663827">
    <property type="component" value="Unassembled WGS sequence"/>
</dbReference>
<feature type="transmembrane region" description="Helical" evidence="9">
    <location>
        <begin position="539"/>
        <end position="563"/>
    </location>
</feature>
<evidence type="ECO:0000256" key="9">
    <source>
        <dbReference type="SAM" id="Phobius"/>
    </source>
</evidence>
<feature type="transmembrane region" description="Helical" evidence="9">
    <location>
        <begin position="475"/>
        <end position="495"/>
    </location>
</feature>
<comment type="caution">
    <text evidence="10">The sequence shown here is derived from an EMBL/GenBank/DDBJ whole genome shotgun (WGS) entry which is preliminary data.</text>
</comment>
<feature type="transmembrane region" description="Helical" evidence="9">
    <location>
        <begin position="583"/>
        <end position="601"/>
    </location>
</feature>
<dbReference type="Pfam" id="PF04258">
    <property type="entry name" value="Peptidase_A22B"/>
    <property type="match status" value="1"/>
</dbReference>
<dbReference type="SMART" id="SM00730">
    <property type="entry name" value="PSN"/>
    <property type="match status" value="1"/>
</dbReference>
<feature type="compositionally biased region" description="Polar residues" evidence="8">
    <location>
        <begin position="348"/>
        <end position="358"/>
    </location>
</feature>
<evidence type="ECO:0000256" key="6">
    <source>
        <dbReference type="ARBA" id="ARBA00022989"/>
    </source>
</evidence>
<organism evidence="10 11">
    <name type="scientific">Rhizoctonia solani</name>
    <dbReference type="NCBI Taxonomy" id="456999"/>
    <lineage>
        <taxon>Eukaryota</taxon>
        <taxon>Fungi</taxon>
        <taxon>Dikarya</taxon>
        <taxon>Basidiomycota</taxon>
        <taxon>Agaricomycotina</taxon>
        <taxon>Agaricomycetes</taxon>
        <taxon>Cantharellales</taxon>
        <taxon>Ceratobasidiaceae</taxon>
        <taxon>Rhizoctonia</taxon>
    </lineage>
</organism>
<feature type="compositionally biased region" description="Polar residues" evidence="8">
    <location>
        <begin position="179"/>
        <end position="199"/>
    </location>
</feature>
<dbReference type="InterPro" id="IPR007369">
    <property type="entry name" value="Peptidase_A22B_SPP"/>
</dbReference>
<dbReference type="GO" id="GO:0098553">
    <property type="term" value="C:lumenal side of endoplasmic reticulum membrane"/>
    <property type="evidence" value="ECO:0007669"/>
    <property type="project" value="TreeGrafter"/>
</dbReference>
<keyword evidence="6 9" id="KW-1133">Transmembrane helix</keyword>
<feature type="transmembrane region" description="Helical" evidence="9">
    <location>
        <begin position="622"/>
        <end position="644"/>
    </location>
</feature>
<feature type="compositionally biased region" description="Basic and acidic residues" evidence="8">
    <location>
        <begin position="312"/>
        <end position="329"/>
    </location>
</feature>
<sequence>MDPNTQTCSLSPDYKDPSCPEGSAPRPSQSHAFAESVAHNLVSNVSSTNEEEAPQLKARTAGGERSPTTHNVEPLELCHVVSPSDAFDMQLKFERAWRMRPGEFKFEVASNSLLLTREMHARFKNYDWALVPTKEVLWKIIRFVGRRDGKATHYLEGFPNQMWDYHFVRFRQPTIAAPQSTDDQLPEFAQSTTGESLSVQAGKEDGPSASDQLIADIPAFQVDKYPSEDIGLIQCHVHPFFVVYNAGEKMARIEISKDPRFHPSHRVKKCKDELWLCIVPYLPWVNTRPAALRSHTTPQPPNPSYPPGASRTHPDEWSERQQSDRDARAAKRQRRFSGHHPSPSGSGTTDSYLSTPEQSVHPGFADCEHGLGINSSGIDLATHWIDVEGWVEGVKSAAPAEDPYTGGTEQAKQSLDEYRSEMAQPPPRGSWERWVPEYDCCLQSITKLVLGPRTYKSIPQYRVKFSSDGKPWLKFRLSTIILFPIALVPSLSFFLSDPKSALMTDILALSTSHTALGTMKIDSLQTGCILLSGLFFYDIWWVFGTKVMVTVATSLTIPIKLLWPRSILTHLSVLPRPEGWNSTMLLGLGDVVIPGLLVALAHRLDMHLRRKGMLKPSDKQTYFRATMIGYGVGLSMAFAAMHVFRAAQPALLYLSPSCCLSFIITALKRKEWSYVWNWEDGAEEEKERKEWEEKQKQNEDKSS</sequence>
<feature type="compositionally biased region" description="Polar residues" evidence="8">
    <location>
        <begin position="1"/>
        <end position="10"/>
    </location>
</feature>
<feature type="region of interest" description="Disordered" evidence="8">
    <location>
        <begin position="292"/>
        <end position="366"/>
    </location>
</feature>
<evidence type="ECO:0000256" key="1">
    <source>
        <dbReference type="ARBA" id="ARBA00004477"/>
    </source>
</evidence>
<evidence type="ECO:0000313" key="10">
    <source>
        <dbReference type="EMBL" id="CAE7126446.1"/>
    </source>
</evidence>
<dbReference type="PANTHER" id="PTHR12174:SF23">
    <property type="entry name" value="MINOR HISTOCOMPATIBILITY ANTIGEN H13"/>
    <property type="match status" value="1"/>
</dbReference>
<protein>
    <submittedName>
        <fullName evidence="10">Uncharacterized protein</fullName>
    </submittedName>
</protein>
<gene>
    <name evidence="10" type="ORF">RDB_LOCUS60177</name>
</gene>
<feature type="region of interest" description="Disordered" evidence="8">
    <location>
        <begin position="1"/>
        <end position="70"/>
    </location>
</feature>
<comment type="subcellular location">
    <subcellularLocation>
        <location evidence="1">Endoplasmic reticulum membrane</location>
        <topology evidence="1">Multi-pass membrane protein</topology>
    </subcellularLocation>
</comment>
<evidence type="ECO:0000256" key="7">
    <source>
        <dbReference type="ARBA" id="ARBA00023136"/>
    </source>
</evidence>
<comment type="similarity">
    <text evidence="2">Belongs to the peptidase A22B family.</text>
</comment>
<keyword evidence="3 9" id="KW-0812">Transmembrane</keyword>
<feature type="region of interest" description="Disordered" evidence="8">
    <location>
        <begin position="681"/>
        <end position="703"/>
    </location>
</feature>
<dbReference type="PANTHER" id="PTHR12174">
    <property type="entry name" value="SIGNAL PEPTIDE PEPTIDASE"/>
    <property type="match status" value="1"/>
</dbReference>
<dbReference type="EMBL" id="CAJNJQ010001202">
    <property type="protein sequence ID" value="CAE7126446.1"/>
    <property type="molecule type" value="Genomic_DNA"/>
</dbReference>
<accession>A0A8H3HWC7</accession>
<keyword evidence="7 9" id="KW-0472">Membrane</keyword>
<dbReference type="GO" id="GO:0098554">
    <property type="term" value="C:cytoplasmic side of endoplasmic reticulum membrane"/>
    <property type="evidence" value="ECO:0007669"/>
    <property type="project" value="TreeGrafter"/>
</dbReference>
<evidence type="ECO:0000256" key="3">
    <source>
        <dbReference type="ARBA" id="ARBA00022692"/>
    </source>
</evidence>
<proteinExistence type="inferred from homology"/>
<evidence type="ECO:0000256" key="5">
    <source>
        <dbReference type="ARBA" id="ARBA00022824"/>
    </source>
</evidence>
<dbReference type="GO" id="GO:0006465">
    <property type="term" value="P:signal peptide processing"/>
    <property type="evidence" value="ECO:0007669"/>
    <property type="project" value="TreeGrafter"/>
</dbReference>
<evidence type="ECO:0000256" key="8">
    <source>
        <dbReference type="SAM" id="MobiDB-lite"/>
    </source>
</evidence>
<reference evidence="10" key="1">
    <citation type="submission" date="2021-01" db="EMBL/GenBank/DDBJ databases">
        <authorList>
            <person name="Kaushik A."/>
        </authorList>
    </citation>
    <scope>NUCLEOTIDE SEQUENCE</scope>
    <source>
        <strain evidence="10">AG5</strain>
    </source>
</reference>
<evidence type="ECO:0000256" key="2">
    <source>
        <dbReference type="ARBA" id="ARBA00006859"/>
    </source>
</evidence>
<feature type="compositionally biased region" description="Basic and acidic residues" evidence="8">
    <location>
        <begin position="685"/>
        <end position="703"/>
    </location>
</feature>
<keyword evidence="5" id="KW-0256">Endoplasmic reticulum</keyword>
<feature type="region of interest" description="Disordered" evidence="8">
    <location>
        <begin position="179"/>
        <end position="208"/>
    </location>
</feature>
<dbReference type="GO" id="GO:0042500">
    <property type="term" value="F:aspartic endopeptidase activity, intramembrane cleaving"/>
    <property type="evidence" value="ECO:0007669"/>
    <property type="project" value="InterPro"/>
</dbReference>
<keyword evidence="4" id="KW-0378">Hydrolase</keyword>
<evidence type="ECO:0000313" key="11">
    <source>
        <dbReference type="Proteomes" id="UP000663827"/>
    </source>
</evidence>